<protein>
    <submittedName>
        <fullName evidence="1">Uncharacterized protein</fullName>
    </submittedName>
</protein>
<keyword evidence="2" id="KW-1185">Reference proteome</keyword>
<reference evidence="1 2" key="1">
    <citation type="submission" date="2020-04" db="EMBL/GenBank/DDBJ databases">
        <title>Chryseobacterium sp. RJ-7-14 sp. nov., isolated from Jeju soil.</title>
        <authorList>
            <person name="Dahal R.H."/>
            <person name="Chaudhary D.K."/>
        </authorList>
    </citation>
    <scope>NUCLEOTIDE SEQUENCE [LARGE SCALE GENOMIC DNA]</scope>
    <source>
        <strain evidence="1 2">RJ-7-14</strain>
    </source>
</reference>
<dbReference type="Proteomes" id="UP000552615">
    <property type="component" value="Unassembled WGS sequence"/>
</dbReference>
<dbReference type="RefSeq" id="WP_169232329.1">
    <property type="nucleotide sequence ID" value="NZ_JABBGF010000003.1"/>
</dbReference>
<organism evidence="1 2">
    <name type="scientific">Chryseobacterium cheonjiense</name>
    <dbReference type="NCBI Taxonomy" id="2728845"/>
    <lineage>
        <taxon>Bacteria</taxon>
        <taxon>Pseudomonadati</taxon>
        <taxon>Bacteroidota</taxon>
        <taxon>Flavobacteriia</taxon>
        <taxon>Flavobacteriales</taxon>
        <taxon>Weeksellaceae</taxon>
        <taxon>Chryseobacterium group</taxon>
        <taxon>Chryseobacterium</taxon>
    </lineage>
</organism>
<gene>
    <name evidence="1" type="ORF">HHL20_16770</name>
</gene>
<name>A0A7Y0A987_9FLAO</name>
<evidence type="ECO:0000313" key="2">
    <source>
        <dbReference type="Proteomes" id="UP000552615"/>
    </source>
</evidence>
<sequence length="177" mass="20561">MKLLKYSIAFFILLLCFSCKKKQKISNEILELNLKLNSEEITAENNLMIRAYKPNKIGYSVKLEIKNTSDKTYGFDMYTCSFGAFLKTNSEKLQILDVLGCDSNFPGEIKLKPNEKIEYKFLILKDKNALENFNHVKIGLTIIHTNWALEKSIFEQIDEQKKSRSKKIFWSNSISLN</sequence>
<evidence type="ECO:0000313" key="1">
    <source>
        <dbReference type="EMBL" id="NML58994.1"/>
    </source>
</evidence>
<accession>A0A7Y0A987</accession>
<dbReference type="AlphaFoldDB" id="A0A7Y0A987"/>
<comment type="caution">
    <text evidence="1">The sequence shown here is derived from an EMBL/GenBank/DDBJ whole genome shotgun (WGS) entry which is preliminary data.</text>
</comment>
<proteinExistence type="predicted"/>
<dbReference type="EMBL" id="JABBGF010000003">
    <property type="protein sequence ID" value="NML58994.1"/>
    <property type="molecule type" value="Genomic_DNA"/>
</dbReference>